<dbReference type="PROSITE" id="PS51257">
    <property type="entry name" value="PROKAR_LIPOPROTEIN"/>
    <property type="match status" value="1"/>
</dbReference>
<protein>
    <submittedName>
        <fullName evidence="1">Uncharacterized protein</fullName>
    </submittedName>
</protein>
<dbReference type="PaxDb" id="8022-A0A061A916"/>
<dbReference type="EMBL" id="FR983498">
    <property type="protein sequence ID" value="CDR19108.1"/>
    <property type="molecule type" value="Genomic_DNA"/>
</dbReference>
<dbReference type="Proteomes" id="UP000193380">
    <property type="component" value="Unassembled WGS sequence"/>
</dbReference>
<evidence type="ECO:0000313" key="2">
    <source>
        <dbReference type="Proteomes" id="UP000193380"/>
    </source>
</evidence>
<accession>A0A061A916</accession>
<evidence type="ECO:0000313" key="1">
    <source>
        <dbReference type="EMBL" id="CDR19108.1"/>
    </source>
</evidence>
<reference evidence="1" key="1">
    <citation type="journal article" date="2014" name="Nat. Commun.">
        <title>The rainbow trout genome provides novel insights into evolution after whole-genome duplication in vertebrates.</title>
        <authorList>
            <person name="Berthelot C."/>
            <person name="Brunet F."/>
            <person name="Chalopin D."/>
            <person name="Juanchich A."/>
            <person name="Bernard M."/>
            <person name="Noel B."/>
            <person name="Bento P."/>
            <person name="Da Silva C."/>
            <person name="Labadie K."/>
            <person name="Alberti A."/>
            <person name="Aury J.M."/>
            <person name="Louis A."/>
            <person name="Dehais P."/>
            <person name="Bardou P."/>
            <person name="Montfort J."/>
            <person name="Klopp C."/>
            <person name="Cabau C."/>
            <person name="Gaspin C."/>
            <person name="Thorgaard G.H."/>
            <person name="Boussaha M."/>
            <person name="Quillet E."/>
            <person name="Guyomard R."/>
            <person name="Galiana D."/>
            <person name="Bobe J."/>
            <person name="Volff J.N."/>
            <person name="Genet C."/>
            <person name="Wincker P."/>
            <person name="Jaillon O."/>
            <person name="Roest Crollius H."/>
            <person name="Guiguen Y."/>
        </authorList>
    </citation>
    <scope>NUCLEOTIDE SEQUENCE [LARGE SCALE GENOMIC DNA]</scope>
</reference>
<proteinExistence type="predicted"/>
<gene>
    <name evidence="1" type="ORF">GSONMT00046024001</name>
</gene>
<dbReference type="AlphaFoldDB" id="A0A061A916"/>
<organism evidence="1 2">
    <name type="scientific">Oncorhynchus mykiss</name>
    <name type="common">Rainbow trout</name>
    <name type="synonym">Salmo gairdneri</name>
    <dbReference type="NCBI Taxonomy" id="8022"/>
    <lineage>
        <taxon>Eukaryota</taxon>
        <taxon>Metazoa</taxon>
        <taxon>Chordata</taxon>
        <taxon>Craniata</taxon>
        <taxon>Vertebrata</taxon>
        <taxon>Euteleostomi</taxon>
        <taxon>Actinopterygii</taxon>
        <taxon>Neopterygii</taxon>
        <taxon>Teleostei</taxon>
        <taxon>Protacanthopterygii</taxon>
        <taxon>Salmoniformes</taxon>
        <taxon>Salmonidae</taxon>
        <taxon>Salmoninae</taxon>
        <taxon>Oncorhynchus</taxon>
    </lineage>
</organism>
<reference evidence="1" key="2">
    <citation type="submission" date="2014-03" db="EMBL/GenBank/DDBJ databases">
        <authorList>
            <person name="Genoscope - CEA"/>
        </authorList>
    </citation>
    <scope>NUCLEOTIDE SEQUENCE</scope>
</reference>
<name>A0A061A916_ONCMY</name>
<sequence length="61" mass="7062">MPRYRLFGNSPLPLLWSLLGCVNYISSRIHILNSTVKILLDLKAGYKVQLRQDRPQGKSHR</sequence>